<evidence type="ECO:0000313" key="12">
    <source>
        <dbReference type="Proteomes" id="UP000838412"/>
    </source>
</evidence>
<feature type="transmembrane region" description="Helical" evidence="8">
    <location>
        <begin position="312"/>
        <end position="332"/>
    </location>
</feature>
<feature type="repeat" description="ANK" evidence="7">
    <location>
        <begin position="111"/>
        <end position="143"/>
    </location>
</feature>
<reference evidence="11" key="1">
    <citation type="submission" date="2022-01" db="EMBL/GenBank/DDBJ databases">
        <authorList>
            <person name="Braso-Vives M."/>
        </authorList>
    </citation>
    <scope>NUCLEOTIDE SEQUENCE</scope>
</reference>
<dbReference type="PANTHER" id="PTHR24161">
    <property type="entry name" value="ANK_REP_REGION DOMAIN-CONTAINING PROTEIN-RELATED"/>
    <property type="match status" value="1"/>
</dbReference>
<dbReference type="GO" id="GO:0016020">
    <property type="term" value="C:membrane"/>
    <property type="evidence" value="ECO:0007669"/>
    <property type="project" value="UniProtKB-SubCell"/>
</dbReference>
<dbReference type="SMART" id="SM00248">
    <property type="entry name" value="ANK"/>
    <property type="match status" value="5"/>
</dbReference>
<dbReference type="EC" id="2.3.1.225" evidence="8"/>
<evidence type="ECO:0000256" key="4">
    <source>
        <dbReference type="ARBA" id="ARBA00022989"/>
    </source>
</evidence>
<keyword evidence="12" id="KW-1185">Reference proteome</keyword>
<dbReference type="PANTHER" id="PTHR24161:SF118">
    <property type="entry name" value="PALMITOYLTRANSFERASE"/>
    <property type="match status" value="1"/>
</dbReference>
<keyword evidence="4 8" id="KW-1133">Transmembrane helix</keyword>
<evidence type="ECO:0000256" key="3">
    <source>
        <dbReference type="ARBA" id="ARBA00022737"/>
    </source>
</evidence>
<dbReference type="PROSITE" id="PS50297">
    <property type="entry name" value="ANK_REP_REGION"/>
    <property type="match status" value="2"/>
</dbReference>
<dbReference type="PROSITE" id="PS50216">
    <property type="entry name" value="DHHC"/>
    <property type="match status" value="1"/>
</dbReference>
<comment type="subcellular location">
    <subcellularLocation>
        <location evidence="1">Membrane</location>
        <topology evidence="1">Multi-pass membrane protein</topology>
    </subcellularLocation>
</comment>
<feature type="transmembrane region" description="Helical" evidence="8">
    <location>
        <begin position="344"/>
        <end position="366"/>
    </location>
</feature>
<evidence type="ECO:0000256" key="1">
    <source>
        <dbReference type="ARBA" id="ARBA00004141"/>
    </source>
</evidence>
<dbReference type="SUPFAM" id="SSF48403">
    <property type="entry name" value="Ankyrin repeat"/>
    <property type="match status" value="1"/>
</dbReference>
<sequence length="592" mass="65761">MAHYYHPGPGPPGARPGPRPPSARPGPPSQGVSSPPPPPPPGPQLNRSIHDAIQQYDIPSCERLVTEHPESVNEKGWYGFSPLHQVCMRGLPQLMELLLAHGAEVDATNDYGETALHYACKRGIPVFVHQLIEKGASVRTTDKKGWNAMHHAASGGSIHIMHYLSEVCGLGFRDKDNNGQTVMHIVCSGLANLEAFQYCLREQRCDPTLPDLEGNTPLHLAAKMGQGVFCWNLLTICGCQMLQVPNRQGQLPVDLARQGNTFKHRDIASTLSYFMNRRSKDTSVAGPVSAWWALLLTPTVVPVFAYSLEQWIPFYGSLMTVVVLGLMLVVVFQQTHRLQHATRWANPTYIGAFAGGLFHTAACFYYKVLPAIWPQLFLSVCGVAGTLICFPMFYILIRSEPGYVKRPKVNEEGRTMTIKDVGEGTCGLTDFCGTCEMVKPVMAKHCKLCEKCVSGLDHHCLFLYNCVARNNHRLFVTFIQFVLLTQATFVCSAVLYFGQVYASSTIWEAVPTIVTGDVWVASLLLVNCLCLFWGCNLLSQQYSVVLKGYTTVQSPPTLMPMDLSFKGQVNNLVNFYLHRRPHIDYDVQPAWT</sequence>
<dbReference type="Gene3D" id="1.25.40.20">
    <property type="entry name" value="Ankyrin repeat-containing domain"/>
    <property type="match status" value="1"/>
</dbReference>
<evidence type="ECO:0000256" key="9">
    <source>
        <dbReference type="SAM" id="MobiDB-lite"/>
    </source>
</evidence>
<proteinExistence type="inferred from homology"/>
<organism evidence="11 12">
    <name type="scientific">Branchiostoma lanceolatum</name>
    <name type="common">Common lancelet</name>
    <name type="synonym">Amphioxus lanceolatum</name>
    <dbReference type="NCBI Taxonomy" id="7740"/>
    <lineage>
        <taxon>Eukaryota</taxon>
        <taxon>Metazoa</taxon>
        <taxon>Chordata</taxon>
        <taxon>Cephalochordata</taxon>
        <taxon>Leptocardii</taxon>
        <taxon>Amphioxiformes</taxon>
        <taxon>Branchiostomatidae</taxon>
        <taxon>Branchiostoma</taxon>
    </lineage>
</organism>
<comment type="domain">
    <text evidence="8">The DHHC domain is required for palmitoyltransferase activity.</text>
</comment>
<evidence type="ECO:0000313" key="11">
    <source>
        <dbReference type="EMBL" id="CAH1246873.1"/>
    </source>
</evidence>
<protein>
    <recommendedName>
        <fullName evidence="8">Palmitoyltransferase</fullName>
        <ecNumber evidence="8">2.3.1.225</ecNumber>
    </recommendedName>
</protein>
<dbReference type="OrthoDB" id="194358at2759"/>
<evidence type="ECO:0000256" key="6">
    <source>
        <dbReference type="ARBA" id="ARBA00023136"/>
    </source>
</evidence>
<dbReference type="Pfam" id="PF01529">
    <property type="entry name" value="DHHC"/>
    <property type="match status" value="1"/>
</dbReference>
<evidence type="ECO:0000256" key="7">
    <source>
        <dbReference type="PROSITE-ProRule" id="PRU00023"/>
    </source>
</evidence>
<feature type="region of interest" description="Disordered" evidence="9">
    <location>
        <begin position="1"/>
        <end position="47"/>
    </location>
</feature>
<feature type="transmembrane region" description="Helical" evidence="8">
    <location>
        <begin position="474"/>
        <end position="498"/>
    </location>
</feature>
<gene>
    <name evidence="11" type="primary">ZDHHC17</name>
    <name evidence="11" type="ORF">BLAG_LOCUS8741</name>
</gene>
<keyword evidence="8" id="KW-0808">Transferase</keyword>
<dbReference type="InterPro" id="IPR002110">
    <property type="entry name" value="Ankyrin_rpt"/>
</dbReference>
<feature type="transmembrane region" description="Helical" evidence="8">
    <location>
        <begin position="518"/>
        <end position="538"/>
    </location>
</feature>
<evidence type="ECO:0000256" key="2">
    <source>
        <dbReference type="ARBA" id="ARBA00022692"/>
    </source>
</evidence>
<feature type="transmembrane region" description="Helical" evidence="8">
    <location>
        <begin position="284"/>
        <end position="306"/>
    </location>
</feature>
<feature type="repeat" description="ANK" evidence="7">
    <location>
        <begin position="78"/>
        <end position="110"/>
    </location>
</feature>
<evidence type="ECO:0000256" key="8">
    <source>
        <dbReference type="RuleBase" id="RU079119"/>
    </source>
</evidence>
<dbReference type="EMBL" id="OV696700">
    <property type="protein sequence ID" value="CAH1246873.1"/>
    <property type="molecule type" value="Genomic_DNA"/>
</dbReference>
<dbReference type="InterPro" id="IPR036770">
    <property type="entry name" value="Ankyrin_rpt-contain_sf"/>
</dbReference>
<dbReference type="Proteomes" id="UP000838412">
    <property type="component" value="Chromosome 15"/>
</dbReference>
<dbReference type="Pfam" id="PF12796">
    <property type="entry name" value="Ank_2"/>
    <property type="match status" value="2"/>
</dbReference>
<dbReference type="GO" id="GO:0019706">
    <property type="term" value="F:protein-cysteine S-palmitoyltransferase activity"/>
    <property type="evidence" value="ECO:0007669"/>
    <property type="project" value="UniProtKB-EC"/>
</dbReference>
<evidence type="ECO:0000256" key="5">
    <source>
        <dbReference type="ARBA" id="ARBA00023043"/>
    </source>
</evidence>
<feature type="domain" description="Palmitoyltransferase DHHC" evidence="10">
    <location>
        <begin position="429"/>
        <end position="553"/>
    </location>
</feature>
<evidence type="ECO:0000259" key="10">
    <source>
        <dbReference type="Pfam" id="PF01529"/>
    </source>
</evidence>
<dbReference type="AlphaFoldDB" id="A0A8J9Z465"/>
<keyword evidence="8" id="KW-0012">Acyltransferase</keyword>
<dbReference type="InterPro" id="IPR001594">
    <property type="entry name" value="Palmitoyltrfase_DHHC"/>
</dbReference>
<comment type="similarity">
    <text evidence="8">Belongs to the DHHC palmitoyltransferase family.</text>
</comment>
<accession>A0A8J9Z465</accession>
<comment type="catalytic activity">
    <reaction evidence="8">
        <text>L-cysteinyl-[protein] + hexadecanoyl-CoA = S-hexadecanoyl-L-cysteinyl-[protein] + CoA</text>
        <dbReference type="Rhea" id="RHEA:36683"/>
        <dbReference type="Rhea" id="RHEA-COMP:10131"/>
        <dbReference type="Rhea" id="RHEA-COMP:11032"/>
        <dbReference type="ChEBI" id="CHEBI:29950"/>
        <dbReference type="ChEBI" id="CHEBI:57287"/>
        <dbReference type="ChEBI" id="CHEBI:57379"/>
        <dbReference type="ChEBI" id="CHEBI:74151"/>
        <dbReference type="EC" id="2.3.1.225"/>
    </reaction>
</comment>
<keyword evidence="5 7" id="KW-0040">ANK repeat</keyword>
<name>A0A8J9Z465_BRALA</name>
<keyword evidence="3" id="KW-0677">Repeat</keyword>
<keyword evidence="6 8" id="KW-0472">Membrane</keyword>
<keyword evidence="2 8" id="KW-0812">Transmembrane</keyword>
<feature type="transmembrane region" description="Helical" evidence="8">
    <location>
        <begin position="372"/>
        <end position="397"/>
    </location>
</feature>
<feature type="compositionally biased region" description="Pro residues" evidence="9">
    <location>
        <begin position="8"/>
        <end position="43"/>
    </location>
</feature>
<dbReference type="PROSITE" id="PS50088">
    <property type="entry name" value="ANK_REPEAT"/>
    <property type="match status" value="2"/>
</dbReference>